<dbReference type="EMBL" id="GG663368">
    <property type="protein sequence ID" value="EEH06689.1"/>
    <property type="molecule type" value="Genomic_DNA"/>
</dbReference>
<name>C0NP29_AJECG</name>
<dbReference type="AlphaFoldDB" id="C0NP29"/>
<organism evidence="2 3">
    <name type="scientific">Ajellomyces capsulatus (strain G186AR / H82 / ATCC MYA-2454 / RMSCC 2432)</name>
    <name type="common">Darling's disease fungus</name>
    <name type="synonym">Histoplasma capsulatum</name>
    <dbReference type="NCBI Taxonomy" id="447093"/>
    <lineage>
        <taxon>Eukaryota</taxon>
        <taxon>Fungi</taxon>
        <taxon>Dikarya</taxon>
        <taxon>Ascomycota</taxon>
        <taxon>Pezizomycotina</taxon>
        <taxon>Eurotiomycetes</taxon>
        <taxon>Eurotiomycetidae</taxon>
        <taxon>Onygenales</taxon>
        <taxon>Ajellomycetaceae</taxon>
        <taxon>Histoplasma</taxon>
    </lineage>
</organism>
<feature type="region of interest" description="Disordered" evidence="1">
    <location>
        <begin position="12"/>
        <end position="36"/>
    </location>
</feature>
<evidence type="ECO:0000313" key="3">
    <source>
        <dbReference type="Proteomes" id="UP000001631"/>
    </source>
</evidence>
<accession>C0NP29</accession>
<protein>
    <submittedName>
        <fullName evidence="2">Uncharacterized protein</fullName>
    </submittedName>
</protein>
<dbReference type="RefSeq" id="XP_045287170.1">
    <property type="nucleotide sequence ID" value="XM_045431958.1"/>
</dbReference>
<keyword evidence="3" id="KW-1185">Reference proteome</keyword>
<evidence type="ECO:0000313" key="2">
    <source>
        <dbReference type="EMBL" id="EEH06689.1"/>
    </source>
</evidence>
<sequence length="147" mass="16605">MASSFPNTKLYNTTRLDPIKHPLPNPSKEHVRSVGPVEGRQLSHHITELAQVGQRHPLVVSARNRIVSQMVMLLPKLHGDQASGDRFEWIECSPGLAGRYWIVGKYLGLAGDEVAGCRSRWILHSNMESYPMDQRIKVDHSVCWQVV</sequence>
<gene>
    <name evidence="2" type="ORF">HCBG_04909</name>
</gene>
<dbReference type="GeneID" id="69037925"/>
<dbReference type="InParanoid" id="C0NP29"/>
<evidence type="ECO:0000256" key="1">
    <source>
        <dbReference type="SAM" id="MobiDB-lite"/>
    </source>
</evidence>
<dbReference type="Proteomes" id="UP000001631">
    <property type="component" value="Unassembled WGS sequence"/>
</dbReference>
<dbReference type="HOGENOM" id="CLU_1767533_0_0_1"/>
<reference evidence="2" key="1">
    <citation type="submission" date="2009-02" db="EMBL/GenBank/DDBJ databases">
        <title>The Genome Sequence of Ajellomyces capsulatus strain G186AR.</title>
        <authorList>
            <consortium name="The Broad Institute Genome Sequencing Platform"/>
            <person name="Champion M."/>
            <person name="Cuomo C."/>
            <person name="Ma L.-J."/>
            <person name="Henn M.R."/>
            <person name="Sil A."/>
            <person name="Goldman B."/>
            <person name="Young S.K."/>
            <person name="Kodira C.D."/>
            <person name="Zeng Q."/>
            <person name="Koehrsen M."/>
            <person name="Alvarado L."/>
            <person name="Berlin A."/>
            <person name="Borenstein D."/>
            <person name="Chen Z."/>
            <person name="Engels R."/>
            <person name="Freedman E."/>
            <person name="Gellesch M."/>
            <person name="Goldberg J."/>
            <person name="Griggs A."/>
            <person name="Gujja S."/>
            <person name="Heiman D."/>
            <person name="Hepburn T."/>
            <person name="Howarth C."/>
            <person name="Jen D."/>
            <person name="Larson L."/>
            <person name="Lewis B."/>
            <person name="Mehta T."/>
            <person name="Park D."/>
            <person name="Pearson M."/>
            <person name="Roberts A."/>
            <person name="Saif S."/>
            <person name="Shea T."/>
            <person name="Shenoy N."/>
            <person name="Sisk P."/>
            <person name="Stolte C."/>
            <person name="Sykes S."/>
            <person name="Walk T."/>
            <person name="White J."/>
            <person name="Yandava C."/>
            <person name="Klein B."/>
            <person name="McEwen J.G."/>
            <person name="Puccia R."/>
            <person name="Goldman G.H."/>
            <person name="Felipe M.S."/>
            <person name="Nino-Vega G."/>
            <person name="San-Blas G."/>
            <person name="Taylor J."/>
            <person name="Mendoza L."/>
            <person name="Galagan J."/>
            <person name="Nusbaum C."/>
            <person name="Birren B."/>
        </authorList>
    </citation>
    <scope>NUCLEOTIDE SEQUENCE</scope>
    <source>
        <strain evidence="2">G186AR</strain>
    </source>
</reference>
<proteinExistence type="predicted"/>